<name>A0ABN8M775_9CNID</name>
<comment type="caution">
    <text evidence="2">The sequence shown here is derived from an EMBL/GenBank/DDBJ whole genome shotgun (WGS) entry which is preliminary data.</text>
</comment>
<sequence length="178" mass="20057">MGDEPVTKQDLASFKDFVVSQLALHKSVISSEVQKSQEVASAALSASNSLKEQSEIKFNHTGNERNFKFNGQVLAKLVSLKDCLADLPPESEAFSILDETVQLLQERNRKIRIADSSEAGWLTVKHYESNPVSLSEDDDKKIRAAERQALRDQARQRKKRNVEGFAVRNRQPQPFFSP</sequence>
<feature type="non-terminal residue" evidence="2">
    <location>
        <position position="178"/>
    </location>
</feature>
<evidence type="ECO:0000256" key="1">
    <source>
        <dbReference type="SAM" id="MobiDB-lite"/>
    </source>
</evidence>
<dbReference type="Proteomes" id="UP001159427">
    <property type="component" value="Unassembled WGS sequence"/>
</dbReference>
<evidence type="ECO:0000313" key="2">
    <source>
        <dbReference type="EMBL" id="CAH3023630.1"/>
    </source>
</evidence>
<keyword evidence="3" id="KW-1185">Reference proteome</keyword>
<proteinExistence type="predicted"/>
<gene>
    <name evidence="2" type="ORF">PEVE_00019905</name>
</gene>
<feature type="region of interest" description="Disordered" evidence="1">
    <location>
        <begin position="131"/>
        <end position="178"/>
    </location>
</feature>
<accession>A0ABN8M775</accession>
<feature type="compositionally biased region" description="Basic and acidic residues" evidence="1">
    <location>
        <begin position="138"/>
        <end position="155"/>
    </location>
</feature>
<evidence type="ECO:0000313" key="3">
    <source>
        <dbReference type="Proteomes" id="UP001159427"/>
    </source>
</evidence>
<dbReference type="EMBL" id="CALNXI010000268">
    <property type="protein sequence ID" value="CAH3023630.1"/>
    <property type="molecule type" value="Genomic_DNA"/>
</dbReference>
<reference evidence="2 3" key="1">
    <citation type="submission" date="2022-05" db="EMBL/GenBank/DDBJ databases">
        <authorList>
            <consortium name="Genoscope - CEA"/>
            <person name="William W."/>
        </authorList>
    </citation>
    <scope>NUCLEOTIDE SEQUENCE [LARGE SCALE GENOMIC DNA]</scope>
</reference>
<organism evidence="2 3">
    <name type="scientific">Porites evermanni</name>
    <dbReference type="NCBI Taxonomy" id="104178"/>
    <lineage>
        <taxon>Eukaryota</taxon>
        <taxon>Metazoa</taxon>
        <taxon>Cnidaria</taxon>
        <taxon>Anthozoa</taxon>
        <taxon>Hexacorallia</taxon>
        <taxon>Scleractinia</taxon>
        <taxon>Fungiina</taxon>
        <taxon>Poritidae</taxon>
        <taxon>Porites</taxon>
    </lineage>
</organism>
<protein>
    <submittedName>
        <fullName evidence="2">Uncharacterized protein</fullName>
    </submittedName>
</protein>